<reference evidence="1 2" key="1">
    <citation type="journal article" date="2019" name="Int. J. Syst. Evol. Microbiol.">
        <title>The Global Catalogue of Microorganisms (GCM) 10K type strain sequencing project: providing services to taxonomists for standard genome sequencing and annotation.</title>
        <authorList>
            <consortium name="The Broad Institute Genomics Platform"/>
            <consortium name="The Broad Institute Genome Sequencing Center for Infectious Disease"/>
            <person name="Wu L."/>
            <person name="Ma J."/>
        </authorList>
    </citation>
    <scope>NUCLEOTIDE SEQUENCE [LARGE SCALE GENOMIC DNA]</scope>
    <source>
        <strain evidence="1 2">JCM 14046</strain>
    </source>
</reference>
<keyword evidence="2" id="KW-1185">Reference proteome</keyword>
<gene>
    <name evidence="1" type="ORF">GCM10009737_28570</name>
</gene>
<dbReference type="Proteomes" id="UP001501612">
    <property type="component" value="Unassembled WGS sequence"/>
</dbReference>
<evidence type="ECO:0000313" key="1">
    <source>
        <dbReference type="EMBL" id="GAA1925132.1"/>
    </source>
</evidence>
<evidence type="ECO:0000313" key="2">
    <source>
        <dbReference type="Proteomes" id="UP001501612"/>
    </source>
</evidence>
<accession>A0ABN2PNA8</accession>
<dbReference type="EMBL" id="BAAAMY010000007">
    <property type="protein sequence ID" value="GAA1925132.1"/>
    <property type="molecule type" value="Genomic_DNA"/>
</dbReference>
<dbReference type="RefSeq" id="WP_344008240.1">
    <property type="nucleotide sequence ID" value="NZ_BAAAMY010000007.1"/>
</dbReference>
<protein>
    <submittedName>
        <fullName evidence="1">DUF3107 domain-containing protein</fullName>
    </submittedName>
</protein>
<dbReference type="InterPro" id="IPR021456">
    <property type="entry name" value="DUF3107"/>
</dbReference>
<dbReference type="Pfam" id="PF11305">
    <property type="entry name" value="DUF3107"/>
    <property type="match status" value="1"/>
</dbReference>
<organism evidence="1 2">
    <name type="scientific">Nocardioides lentus</name>
    <dbReference type="NCBI Taxonomy" id="338077"/>
    <lineage>
        <taxon>Bacteria</taxon>
        <taxon>Bacillati</taxon>
        <taxon>Actinomycetota</taxon>
        <taxon>Actinomycetes</taxon>
        <taxon>Propionibacteriales</taxon>
        <taxon>Nocardioidaceae</taxon>
        <taxon>Nocardioides</taxon>
    </lineage>
</organism>
<name>A0ABN2PNA8_9ACTN</name>
<sequence length="73" mass="7513">MDVKIGIRNAPREITLDSTLSAEELSNQVAEAVGNGGTLTLADSKGRTVIVPTAHLAYVEIGAATTGTVGFRS</sequence>
<comment type="caution">
    <text evidence="1">The sequence shown here is derived from an EMBL/GenBank/DDBJ whole genome shotgun (WGS) entry which is preliminary data.</text>
</comment>
<proteinExistence type="predicted"/>